<evidence type="ECO:0000313" key="3">
    <source>
        <dbReference type="Proteomes" id="UP001163152"/>
    </source>
</evidence>
<dbReference type="CDD" id="cd00761">
    <property type="entry name" value="Glyco_tranf_GTA_type"/>
    <property type="match status" value="1"/>
</dbReference>
<dbReference type="KEGG" id="tsin:OXH18_23915"/>
<evidence type="ECO:0000313" key="2">
    <source>
        <dbReference type="EMBL" id="WAL60177.1"/>
    </source>
</evidence>
<evidence type="ECO:0000259" key="1">
    <source>
        <dbReference type="Pfam" id="PF00535"/>
    </source>
</evidence>
<dbReference type="AlphaFoldDB" id="A0A9E8ZE55"/>
<dbReference type="Gene3D" id="3.90.550.10">
    <property type="entry name" value="Spore Coat Polysaccharide Biosynthesis Protein SpsA, Chain A"/>
    <property type="match status" value="1"/>
</dbReference>
<dbReference type="InterPro" id="IPR029044">
    <property type="entry name" value="Nucleotide-diphossugar_trans"/>
</dbReference>
<name>A0A9E8ZE55_9CYAN</name>
<dbReference type="InterPro" id="IPR001173">
    <property type="entry name" value="Glyco_trans_2-like"/>
</dbReference>
<sequence>MVTPPPHQPLVSVIIPAHNGEQFIGQAVESVLGQTYRPIELIVINDGSTDRTANVLQPYLRNLRYIEQRNGGVAMARNRGLAMAQGEFIAFLDQDDWFAADKLAVQTACMRTDRAVGMLHSSWHIGDEQGQIRGTIAPWQTMLTLDLAGWVQWKPVFLGAMLFRRDWLLRSGGFDSRWQQTNDVDLVLRLARLGCRAKWVQQATVCYRQHANNVSRQALQQAIELQQVLDNFFASSNLPTVIRQLEPASRYQSLVWSAWRLYRNECVSEAIDYLNQSRQYTTQLRSEVILDWIEAFRRYEAEYGQQFHPQSLNVPALWHLLT</sequence>
<accession>A0A9E8ZE55</accession>
<dbReference type="Proteomes" id="UP001163152">
    <property type="component" value="Chromosome"/>
</dbReference>
<dbReference type="PANTHER" id="PTHR43685:SF11">
    <property type="entry name" value="GLYCOSYLTRANSFERASE TAGX-RELATED"/>
    <property type="match status" value="1"/>
</dbReference>
<dbReference type="InterPro" id="IPR050834">
    <property type="entry name" value="Glycosyltransf_2"/>
</dbReference>
<proteinExistence type="predicted"/>
<gene>
    <name evidence="2" type="ORF">OXH18_23915</name>
</gene>
<dbReference type="SUPFAM" id="SSF53448">
    <property type="entry name" value="Nucleotide-diphospho-sugar transferases"/>
    <property type="match status" value="1"/>
</dbReference>
<dbReference type="RefSeq" id="WP_268610033.1">
    <property type="nucleotide sequence ID" value="NZ_CP113797.1"/>
</dbReference>
<reference evidence="2" key="1">
    <citation type="submission" date="2022-12" db="EMBL/GenBank/DDBJ databases">
        <title>Polyphasic identification of a Novel Hot-Spring Cyanobacterium Ocullathermofonsia sinensis gen nov. sp. nov. and Genomic Insights on its Adaptations to the Thermal Habitat.</title>
        <authorList>
            <person name="Daroch M."/>
            <person name="Tang J."/>
            <person name="Jiang Y."/>
        </authorList>
    </citation>
    <scope>NUCLEOTIDE SEQUENCE</scope>
    <source>
        <strain evidence="2">PKUAC-SCTA174</strain>
    </source>
</reference>
<protein>
    <submittedName>
        <fullName evidence="2">Glycosyltransferase family A protein</fullName>
    </submittedName>
</protein>
<dbReference type="Pfam" id="PF00535">
    <property type="entry name" value="Glycos_transf_2"/>
    <property type="match status" value="1"/>
</dbReference>
<keyword evidence="3" id="KW-1185">Reference proteome</keyword>
<feature type="domain" description="Glycosyltransferase 2-like" evidence="1">
    <location>
        <begin position="12"/>
        <end position="139"/>
    </location>
</feature>
<dbReference type="EMBL" id="CP113797">
    <property type="protein sequence ID" value="WAL60177.1"/>
    <property type="molecule type" value="Genomic_DNA"/>
</dbReference>
<dbReference type="PANTHER" id="PTHR43685">
    <property type="entry name" value="GLYCOSYLTRANSFERASE"/>
    <property type="match status" value="1"/>
</dbReference>
<organism evidence="2 3">
    <name type="scientific">Thermocoleostomius sinensis A174</name>
    <dbReference type="NCBI Taxonomy" id="2016057"/>
    <lineage>
        <taxon>Bacteria</taxon>
        <taxon>Bacillati</taxon>
        <taxon>Cyanobacteriota</taxon>
        <taxon>Cyanophyceae</taxon>
        <taxon>Oculatellales</taxon>
        <taxon>Oculatellaceae</taxon>
        <taxon>Thermocoleostomius</taxon>
    </lineage>
</organism>